<dbReference type="GO" id="GO:0000324">
    <property type="term" value="C:fungal-type vacuole"/>
    <property type="evidence" value="ECO:0007669"/>
    <property type="project" value="TreeGrafter"/>
</dbReference>
<evidence type="ECO:0000259" key="2">
    <source>
        <dbReference type="Pfam" id="PF00462"/>
    </source>
</evidence>
<dbReference type="RefSeq" id="XP_003676590.1">
    <property type="nucleotide sequence ID" value="XM_003676542.1"/>
</dbReference>
<reference key="2">
    <citation type="submission" date="2011-08" db="EMBL/GenBank/DDBJ databases">
        <title>Genome sequence of Naumovozyma castellii.</title>
        <authorList>
            <person name="Gordon J.L."/>
            <person name="Armisen D."/>
            <person name="Proux-Wera E."/>
            <person name="OhEigeartaigh S.S."/>
            <person name="Byrne K.P."/>
            <person name="Wolfe K.H."/>
        </authorList>
    </citation>
    <scope>NUCLEOTIDE SEQUENCE</scope>
    <source>
        <strain>Type strain:CBS 4309</strain>
    </source>
</reference>
<dbReference type="GO" id="GO:0005801">
    <property type="term" value="C:cis-Golgi network"/>
    <property type="evidence" value="ECO:0007669"/>
    <property type="project" value="TreeGrafter"/>
</dbReference>
<dbReference type="EMBL" id="HE576756">
    <property type="protein sequence ID" value="CCC70230.1"/>
    <property type="molecule type" value="Genomic_DNA"/>
</dbReference>
<dbReference type="Pfam" id="PF00462">
    <property type="entry name" value="Glutaredoxin"/>
    <property type="match status" value="1"/>
</dbReference>
<accession>G0VFG4</accession>
<feature type="region of interest" description="Disordered" evidence="1">
    <location>
        <begin position="73"/>
        <end position="105"/>
    </location>
</feature>
<dbReference type="AlphaFoldDB" id="G0VFG4"/>
<dbReference type="PRINTS" id="PR00160">
    <property type="entry name" value="GLUTAREDOXIN"/>
</dbReference>
<dbReference type="KEGG" id="ncs:NCAS_0E01600"/>
<dbReference type="HOGENOM" id="CLU_026126_0_1_1"/>
<dbReference type="CDD" id="cd03419">
    <property type="entry name" value="GRX_GRXh_1_2_like"/>
    <property type="match status" value="1"/>
</dbReference>
<dbReference type="PANTHER" id="PTHR45694:SF5">
    <property type="entry name" value="GLUTAREDOXIN 2"/>
    <property type="match status" value="1"/>
</dbReference>
<gene>
    <name evidence="3" type="primary">NCAS0E01600</name>
    <name evidence="3" type="ordered locus">NCAS_0E01600</name>
</gene>
<dbReference type="PANTHER" id="PTHR45694">
    <property type="entry name" value="GLUTAREDOXIN 2"/>
    <property type="match status" value="1"/>
</dbReference>
<dbReference type="eggNOG" id="KOG1752">
    <property type="taxonomic scope" value="Eukaryota"/>
</dbReference>
<proteinExistence type="predicted"/>
<dbReference type="FunCoup" id="G0VFG4">
    <property type="interactions" value="29"/>
</dbReference>
<dbReference type="GO" id="GO:0034599">
    <property type="term" value="P:cellular response to oxidative stress"/>
    <property type="evidence" value="ECO:0007669"/>
    <property type="project" value="TreeGrafter"/>
</dbReference>
<dbReference type="InParanoid" id="G0VFG4"/>
<dbReference type="SUPFAM" id="SSF52833">
    <property type="entry name" value="Thioredoxin-like"/>
    <property type="match status" value="1"/>
</dbReference>
<reference evidence="3 4" key="1">
    <citation type="journal article" date="2011" name="Proc. Natl. Acad. Sci. U.S.A.">
        <title>Evolutionary erosion of yeast sex chromosomes by mating-type switching accidents.</title>
        <authorList>
            <person name="Gordon J.L."/>
            <person name="Armisen D."/>
            <person name="Proux-Wera E."/>
            <person name="Oheigeartaigh S.S."/>
            <person name="Byrne K.P."/>
            <person name="Wolfe K.H."/>
        </authorList>
    </citation>
    <scope>NUCLEOTIDE SEQUENCE [LARGE SCALE GENOMIC DNA]</scope>
    <source>
        <strain evidence="4">ATCC 76901 / BCRC 22586 / CBS 4309 / NBRC 1992 / NRRL Y-12630</strain>
    </source>
</reference>
<sequence>MAIVLNKRNIRVVGITAALLCLVFFIIQSANNSAFTTESPSKQSNKPALNSLVGAHGDDLNIPATHNVLQDNVESAPTVETESESNNNMELDESADSAQEKDASTTAPDFDVAKEYAAILAKGPMVIFSKSTCPYSSKLKKLLRTNFQFSPEPVIVELDKHEHGDVLQGYIKEETGRGTVPNLIVGGLSRGGSDDIQKLFDEGTLLKELKTWGFGDLEVTQTTPDAVDA</sequence>
<feature type="domain" description="Glutaredoxin" evidence="2">
    <location>
        <begin position="126"/>
        <end position="187"/>
    </location>
</feature>
<dbReference type="STRING" id="1064592.G0VFG4"/>
<dbReference type="InterPro" id="IPR014025">
    <property type="entry name" value="Glutaredoxin_subgr"/>
</dbReference>
<dbReference type="InterPro" id="IPR036249">
    <property type="entry name" value="Thioredoxin-like_sf"/>
</dbReference>
<dbReference type="Proteomes" id="UP000001640">
    <property type="component" value="Chromosome 5"/>
</dbReference>
<evidence type="ECO:0000313" key="3">
    <source>
        <dbReference type="EMBL" id="CCC70230.1"/>
    </source>
</evidence>
<organism evidence="3 4">
    <name type="scientific">Naumovozyma castellii</name>
    <name type="common">Yeast</name>
    <name type="synonym">Saccharomyces castellii</name>
    <dbReference type="NCBI Taxonomy" id="27288"/>
    <lineage>
        <taxon>Eukaryota</taxon>
        <taxon>Fungi</taxon>
        <taxon>Dikarya</taxon>
        <taxon>Ascomycota</taxon>
        <taxon>Saccharomycotina</taxon>
        <taxon>Saccharomycetes</taxon>
        <taxon>Saccharomycetales</taxon>
        <taxon>Saccharomycetaceae</taxon>
        <taxon>Naumovozyma</taxon>
    </lineage>
</organism>
<keyword evidence="4" id="KW-1185">Reference proteome</keyword>
<name>G0VFG4_NAUCA</name>
<protein>
    <recommendedName>
        <fullName evidence="2">Glutaredoxin domain-containing protein</fullName>
    </recommendedName>
</protein>
<evidence type="ECO:0000313" key="4">
    <source>
        <dbReference type="Proteomes" id="UP000001640"/>
    </source>
</evidence>
<dbReference type="GO" id="GO:0015038">
    <property type="term" value="F:glutathione disulfide oxidoreductase activity"/>
    <property type="evidence" value="ECO:0007669"/>
    <property type="project" value="TreeGrafter"/>
</dbReference>
<dbReference type="OrthoDB" id="423313at2759"/>
<dbReference type="GeneID" id="96903862"/>
<dbReference type="Gene3D" id="3.40.30.10">
    <property type="entry name" value="Glutaredoxin"/>
    <property type="match status" value="1"/>
</dbReference>
<dbReference type="GO" id="GO:0005796">
    <property type="term" value="C:Golgi lumen"/>
    <property type="evidence" value="ECO:0007669"/>
    <property type="project" value="TreeGrafter"/>
</dbReference>
<evidence type="ECO:0000256" key="1">
    <source>
        <dbReference type="SAM" id="MobiDB-lite"/>
    </source>
</evidence>
<feature type="compositionally biased region" description="Polar residues" evidence="1">
    <location>
        <begin position="73"/>
        <end position="89"/>
    </location>
</feature>
<dbReference type="InterPro" id="IPR002109">
    <property type="entry name" value="Glutaredoxin"/>
</dbReference>
<dbReference type="OMA" id="VAQNANF"/>
<dbReference type="PROSITE" id="PS51354">
    <property type="entry name" value="GLUTAREDOXIN_2"/>
    <property type="match status" value="1"/>
</dbReference>